<comment type="caution">
    <text evidence="1">The sequence shown here is derived from an EMBL/GenBank/DDBJ whole genome shotgun (WGS) entry which is preliminary data.</text>
</comment>
<name>A0A9W8NAI1_9PEZI</name>
<gene>
    <name evidence="1" type="ORF">NPX13_g7160</name>
</gene>
<dbReference type="Proteomes" id="UP001148614">
    <property type="component" value="Unassembled WGS sequence"/>
</dbReference>
<reference evidence="1" key="1">
    <citation type="submission" date="2022-07" db="EMBL/GenBank/DDBJ databases">
        <title>Genome Sequence of Xylaria arbuscula.</title>
        <authorList>
            <person name="Buettner E."/>
        </authorList>
    </citation>
    <scope>NUCLEOTIDE SEQUENCE</scope>
    <source>
        <strain evidence="1">VT107</strain>
    </source>
</reference>
<protein>
    <submittedName>
        <fullName evidence="1">Uncharacterized protein</fullName>
    </submittedName>
</protein>
<keyword evidence="2" id="KW-1185">Reference proteome</keyword>
<organism evidence="1 2">
    <name type="scientific">Xylaria arbuscula</name>
    <dbReference type="NCBI Taxonomy" id="114810"/>
    <lineage>
        <taxon>Eukaryota</taxon>
        <taxon>Fungi</taxon>
        <taxon>Dikarya</taxon>
        <taxon>Ascomycota</taxon>
        <taxon>Pezizomycotina</taxon>
        <taxon>Sordariomycetes</taxon>
        <taxon>Xylariomycetidae</taxon>
        <taxon>Xylariales</taxon>
        <taxon>Xylariaceae</taxon>
        <taxon>Xylaria</taxon>
    </lineage>
</organism>
<dbReference type="AlphaFoldDB" id="A0A9W8NAI1"/>
<sequence>MFIHNLRQCLDECAFMSSYDVDGSSDIYRQGSAGQAARADVVVVLADAARRVRRLEALETVAADALRRRARDTTTAVAVAHAEG</sequence>
<accession>A0A9W8NAI1</accession>
<evidence type="ECO:0000313" key="1">
    <source>
        <dbReference type="EMBL" id="KAJ3566348.1"/>
    </source>
</evidence>
<evidence type="ECO:0000313" key="2">
    <source>
        <dbReference type="Proteomes" id="UP001148614"/>
    </source>
</evidence>
<proteinExistence type="predicted"/>
<dbReference type="EMBL" id="JANPWZ010001367">
    <property type="protein sequence ID" value="KAJ3566348.1"/>
    <property type="molecule type" value="Genomic_DNA"/>
</dbReference>